<evidence type="ECO:0000313" key="3">
    <source>
        <dbReference type="EMBL" id="KAJ4000394.1"/>
    </source>
</evidence>
<dbReference type="PANTHER" id="PTHR23079:SF55">
    <property type="entry name" value="RNA-DIRECTED RNA POLYMERASE"/>
    <property type="match status" value="1"/>
</dbReference>
<gene>
    <name evidence="3" type="ORF">F5050DRAFT_1563040</name>
</gene>
<comment type="similarity">
    <text evidence="1">Belongs to the RdRP family.</text>
</comment>
<evidence type="ECO:0000259" key="2">
    <source>
        <dbReference type="Pfam" id="PF05183"/>
    </source>
</evidence>
<dbReference type="EC" id="2.7.7.48" evidence="1"/>
<keyword evidence="1" id="KW-0694">RNA-binding</keyword>
<dbReference type="Proteomes" id="UP001163828">
    <property type="component" value="Unassembled WGS sequence"/>
</dbReference>
<keyword evidence="4" id="KW-1185">Reference proteome</keyword>
<evidence type="ECO:0000313" key="4">
    <source>
        <dbReference type="Proteomes" id="UP001163828"/>
    </source>
</evidence>
<proteinExistence type="inferred from homology"/>
<dbReference type="EMBL" id="MU790522">
    <property type="protein sequence ID" value="KAJ4000394.1"/>
    <property type="molecule type" value="Genomic_DNA"/>
</dbReference>
<organism evidence="3 4">
    <name type="scientific">Lentinula boryana</name>
    <dbReference type="NCBI Taxonomy" id="40481"/>
    <lineage>
        <taxon>Eukaryota</taxon>
        <taxon>Fungi</taxon>
        <taxon>Dikarya</taxon>
        <taxon>Basidiomycota</taxon>
        <taxon>Agaricomycotina</taxon>
        <taxon>Agaricomycetes</taxon>
        <taxon>Agaricomycetidae</taxon>
        <taxon>Agaricales</taxon>
        <taxon>Marasmiineae</taxon>
        <taxon>Omphalotaceae</taxon>
        <taxon>Lentinula</taxon>
    </lineage>
</organism>
<keyword evidence="1" id="KW-0696">RNA-directed RNA polymerase</keyword>
<dbReference type="InterPro" id="IPR057596">
    <property type="entry name" value="RDRP_core"/>
</dbReference>
<reference evidence="3" key="1">
    <citation type="submission" date="2022-08" db="EMBL/GenBank/DDBJ databases">
        <authorList>
            <consortium name="DOE Joint Genome Institute"/>
            <person name="Min B."/>
            <person name="Riley R."/>
            <person name="Sierra-Patev S."/>
            <person name="Naranjo-Ortiz M."/>
            <person name="Looney B."/>
            <person name="Konkel Z."/>
            <person name="Slot J.C."/>
            <person name="Sakamoto Y."/>
            <person name="Steenwyk J.L."/>
            <person name="Rokas A."/>
            <person name="Carro J."/>
            <person name="Camarero S."/>
            <person name="Ferreira P."/>
            <person name="Molpeceres G."/>
            <person name="Ruiz-Duenas F.J."/>
            <person name="Serrano A."/>
            <person name="Henrissat B."/>
            <person name="Drula E."/>
            <person name="Hughes K.W."/>
            <person name="Mata J.L."/>
            <person name="Ishikawa N.K."/>
            <person name="Vargas-Isla R."/>
            <person name="Ushijima S."/>
            <person name="Smith C.A."/>
            <person name="Ahrendt S."/>
            <person name="Andreopoulos W."/>
            <person name="He G."/>
            <person name="Labutti K."/>
            <person name="Lipzen A."/>
            <person name="Ng V."/>
            <person name="Sandor L."/>
            <person name="Barry K."/>
            <person name="Martinez A.T."/>
            <person name="Xiao Y."/>
            <person name="Gibbons J.G."/>
            <person name="Terashima K."/>
            <person name="Hibbett D.S."/>
            <person name="Grigoriev I.V."/>
        </authorList>
    </citation>
    <scope>NUCLEOTIDE SEQUENCE</scope>
    <source>
        <strain evidence="3">TFB10827</strain>
    </source>
</reference>
<dbReference type="InterPro" id="IPR007855">
    <property type="entry name" value="RDRP"/>
</dbReference>
<evidence type="ECO:0000256" key="1">
    <source>
        <dbReference type="RuleBase" id="RU363098"/>
    </source>
</evidence>
<name>A0ABQ8QPD4_9AGAR</name>
<comment type="catalytic activity">
    <reaction evidence="1">
        <text>RNA(n) + a ribonucleoside 5'-triphosphate = RNA(n+1) + diphosphate</text>
        <dbReference type="Rhea" id="RHEA:21248"/>
        <dbReference type="Rhea" id="RHEA-COMP:14527"/>
        <dbReference type="Rhea" id="RHEA-COMP:17342"/>
        <dbReference type="ChEBI" id="CHEBI:33019"/>
        <dbReference type="ChEBI" id="CHEBI:61557"/>
        <dbReference type="ChEBI" id="CHEBI:140395"/>
        <dbReference type="EC" id="2.7.7.48"/>
    </reaction>
</comment>
<protein>
    <recommendedName>
        <fullName evidence="1">RNA-dependent RNA polymerase</fullName>
        <ecNumber evidence="1">2.7.7.48</ecNumber>
    </recommendedName>
</protein>
<accession>A0ABQ8QPD4</accession>
<keyword evidence="1" id="KW-0548">Nucleotidyltransferase</keyword>
<feature type="domain" description="RDRP core" evidence="2">
    <location>
        <begin position="428"/>
        <end position="1076"/>
    </location>
</feature>
<keyword evidence="1" id="KW-0808">Transferase</keyword>
<sequence>MEISMRYIPHEVDKWELITELANILHKDPFKQSRPDRKLNFDVHLFSHEGGGRGTHTGTGILKVPSKKIGVQFLKHVGDNPVRIRRKKIAFRDNHKPPPERETAMLQKAPWVDPEAEKDREWRMFQLEQGPGIRVVTVQFGVLFQDPNAQPGESRKYSIEWEKDYTSKGQAWLKFEYDHKLLKIEVGDRLSKTVGSNIVLYFANISKIAVGYEYGRAFIIFDTYTPPIFEEVDFYRAATDNARGDRIRFKRRIGSVEHHETHAGVAPFAHTLRLLLPNNNQSDGSDVIDKFRSLCEIAQMNTTIRLAKVDAAGWKFFSGTALRAWTAYIAKRDWPVAFQLESLLHNGILHTRELMDMTPRIEALCEKYGSDYVGDLLRRYPEFLSDPNRPSAETPAQCLERVLAKLTRLKEKTRSSTNGIFSCYHAIVTPTRMLLEGPYAGDSNRIIRQYAGYEDHFLRVAFSDEDRMRLRWDREYDGHVFLEERIGGLLKGFELAGRRFEFLAYSTSALREHSVWFMNPFRHHDPSLGVVTAQKIRDSIGDFQIPENVEIDPEKPPLLWCPSKYAARLAQAFTSTESSVKIHRREWDIIPDMGREPYLFTDGIGTISESLGDEIWAALCRARLNRGQRAVKPSAYQIRFLGFKGIVAIDRELDNIPGNIRMRLRPSMRKFENSNAEEADIEIALAFENPMVAYFNKALVMILEDRGVERTKFIKLLQEAVADAQLVDDSLSKCQAFLASHSFGNVYHLPWILERLAEREAEISEPHSTSSKKMNIDSKFLKGLRNIARMQVLKGIKHDARILIPDSHLLVGVADEGPAYVNDCLRPEFTDETTYCLSENQIYACIQRPEDKKPTWISGPCLIWRSPLVHLGDAQRVNAVGRPPAGKRNLFGHLKNVVVMPSKGTFTSLYSSKRSLASCLGGGDLDGDTFTVSTYTGILPPIAEPAASYPPGSDLNLGRNSTVEDIHNFIIEYFNSDVIGILSDRLLVIAGESISRSTDNLSRKGFFDPDCRKLATLCSQAVDYPKKGVRVDISGNRLPRPLIRAKPDWHAAEVIDPRKSDYYESTRALGYMYREIKPEDITLPEDLRDPAKPPEFRTERITLLLQDSVLQYLPSFDGYRKSEDIDLLFKNYVDNLRYISAIHTLSNDASVRLTEQEIVLGLILANCPERRWKRDRMYRMWTHTSNLVDETKQGFQPLGRAGNVIEDKEGLLHVLDKAWYAWTRQEVNMFGVNSFKLIALGSVLDCLEKLKLL</sequence>
<comment type="caution">
    <text evidence="3">The sequence shown here is derived from an EMBL/GenBank/DDBJ whole genome shotgun (WGS) entry which is preliminary data.</text>
</comment>
<dbReference type="Pfam" id="PF05183">
    <property type="entry name" value="RdRP"/>
    <property type="match status" value="1"/>
</dbReference>
<dbReference type="PANTHER" id="PTHR23079">
    <property type="entry name" value="RNA-DEPENDENT RNA POLYMERASE"/>
    <property type="match status" value="1"/>
</dbReference>